<reference evidence="1" key="1">
    <citation type="submission" date="2021-03" db="EMBL/GenBank/DDBJ databases">
        <title>Draft genome sequence of rust myrtle Austropuccinia psidii MF-1, a brazilian biotype.</title>
        <authorList>
            <person name="Quecine M.C."/>
            <person name="Pachon D.M.R."/>
            <person name="Bonatelli M.L."/>
            <person name="Correr F.H."/>
            <person name="Franceschini L.M."/>
            <person name="Leite T.F."/>
            <person name="Margarido G.R.A."/>
            <person name="Almeida C.A."/>
            <person name="Ferrarezi J.A."/>
            <person name="Labate C.A."/>
        </authorList>
    </citation>
    <scope>NUCLEOTIDE SEQUENCE</scope>
    <source>
        <strain evidence="1">MF-1</strain>
    </source>
</reference>
<proteinExistence type="predicted"/>
<sequence>MISIVYVDNVKHLLAATSLIKGLEALERALACSQCWGVRHRARFDQKKTNLMLFTKKKDHSTPIQIGDQSLSFQKKVKWLGMTITFGEHLKNFKQCVNGTITQITRIIHPTFGLNQKEARKLVLKVLIIQIIHGSILWYTKKNKRTITRLLNTSQHTATFLSIGMMRQTPTAFLKHYGNIPYFTNQQIMLTQNYIHNKLTGPTEDPTTKLIRVGLRSTPPSHPSPLNLILNKENLLKSHQTRIETILTLTIPPWAKPIAPINNISLTKEQAKQILLHQVDEEICKGTLVFLSDGSLLACLGRGVAKTLVNTGKEIRAYFGKYTLITNFETKLMALILFQKLLQNNIKTHRNPTSAAFFSDSQMALSSAALVTKN</sequence>
<dbReference type="EMBL" id="AVOT02026324">
    <property type="protein sequence ID" value="MBW0518000.1"/>
    <property type="molecule type" value="Genomic_DNA"/>
</dbReference>
<dbReference type="Proteomes" id="UP000765509">
    <property type="component" value="Unassembled WGS sequence"/>
</dbReference>
<evidence type="ECO:0000313" key="1">
    <source>
        <dbReference type="EMBL" id="MBW0518000.1"/>
    </source>
</evidence>
<keyword evidence="2" id="KW-1185">Reference proteome</keyword>
<comment type="caution">
    <text evidence="1">The sequence shown here is derived from an EMBL/GenBank/DDBJ whole genome shotgun (WGS) entry which is preliminary data.</text>
</comment>
<name>A0A9Q3EF55_9BASI</name>
<accession>A0A9Q3EF55</accession>
<organism evidence="1 2">
    <name type="scientific">Austropuccinia psidii MF-1</name>
    <dbReference type="NCBI Taxonomy" id="1389203"/>
    <lineage>
        <taxon>Eukaryota</taxon>
        <taxon>Fungi</taxon>
        <taxon>Dikarya</taxon>
        <taxon>Basidiomycota</taxon>
        <taxon>Pucciniomycotina</taxon>
        <taxon>Pucciniomycetes</taxon>
        <taxon>Pucciniales</taxon>
        <taxon>Sphaerophragmiaceae</taxon>
        <taxon>Austropuccinia</taxon>
    </lineage>
</organism>
<gene>
    <name evidence="1" type="ORF">O181_057715</name>
</gene>
<evidence type="ECO:0008006" key="3">
    <source>
        <dbReference type="Google" id="ProtNLM"/>
    </source>
</evidence>
<protein>
    <recommendedName>
        <fullName evidence="3">Reverse transcriptase domain-containing protein</fullName>
    </recommendedName>
</protein>
<dbReference type="AlphaFoldDB" id="A0A9Q3EF55"/>
<evidence type="ECO:0000313" key="2">
    <source>
        <dbReference type="Proteomes" id="UP000765509"/>
    </source>
</evidence>